<evidence type="ECO:0000313" key="2">
    <source>
        <dbReference type="Proteomes" id="UP000203806"/>
    </source>
</evidence>
<dbReference type="EMBL" id="KR080197">
    <property type="protein sequence ID" value="AKF14448.1"/>
    <property type="molecule type" value="Genomic_DNA"/>
</dbReference>
<dbReference type="GeneID" id="26630793"/>
<organism evidence="1 2">
    <name type="scientific">Mycobacterium phage FlagStaff</name>
    <dbReference type="NCBI Taxonomy" id="1647304"/>
    <lineage>
        <taxon>Viruses</taxon>
        <taxon>Duplodnaviria</taxon>
        <taxon>Heunggongvirae</taxon>
        <taxon>Uroviricota</taxon>
        <taxon>Caudoviricetes</taxon>
        <taxon>Gclasvirinae</taxon>
        <taxon>Avocadovirus</taxon>
        <taxon>Avocadovirus flagstaff</taxon>
    </lineage>
</organism>
<gene>
    <name evidence="1" type="primary">11</name>
    <name evidence="1" type="ORF">SEA_FLAGSTAFF_11</name>
</gene>
<accession>A0A0F6WE13</accession>
<name>A0A0F6WE13_9CAUD</name>
<dbReference type="KEGG" id="vg:26630793"/>
<evidence type="ECO:0000313" key="1">
    <source>
        <dbReference type="EMBL" id="AKF14448.1"/>
    </source>
</evidence>
<proteinExistence type="predicted"/>
<reference evidence="1 2" key="1">
    <citation type="journal article" date="2015" name="Genome Announc.">
        <title>Genome Sequences of Cluster G Mycobacteriophages Cambiare, FlagStaff, and MOOREtheMARYer.</title>
        <authorList>
            <person name="Pope W.H."/>
            <person name="Augustine D.A."/>
            <person name="Carroll D.C."/>
            <person name="Duncan J.C."/>
            <person name="Harwi K.M."/>
            <person name="Howry R."/>
            <person name="Jagessar B."/>
            <person name="Lum B.A."/>
            <person name="Meinert J.W."/>
            <person name="Migliozzi J.S."/>
            <person name="Milliken K.A."/>
            <person name="Mitchell C.J."/>
            <person name="Nalatwad A.S."/>
            <person name="Orlandini K.C."/>
            <person name="Rhein M.J."/>
            <person name="Saravanan V."/>
            <person name="Seese B.A."/>
            <person name="Schiebel J.G."/>
            <person name="Thomas K.B."/>
            <person name="Adkins N.L."/>
            <person name="Cohen K.L."/>
            <person name="Iyengar V.B."/>
            <person name="Kim H."/>
            <person name="Kramer Z.J."/>
            <person name="Montgomery M.T."/>
            <person name="Schafer C.E."/>
            <person name="Wilkes K.E."/>
            <person name="Grubb S.R."/>
            <person name="Warner M.H."/>
            <person name="Bowman C.A."/>
            <person name="Russell D.A."/>
            <person name="Hatfull G.F."/>
        </authorList>
    </citation>
    <scope>NUCLEOTIDE SEQUENCE [LARGE SCALE GENOMIC DNA]</scope>
</reference>
<dbReference type="Proteomes" id="UP000203806">
    <property type="component" value="Segment"/>
</dbReference>
<protein>
    <recommendedName>
        <fullName evidence="3">Head-to-tail connector protein</fullName>
    </recommendedName>
</protein>
<dbReference type="OrthoDB" id="28787at10239"/>
<evidence type="ECO:0008006" key="3">
    <source>
        <dbReference type="Google" id="ProtNLM"/>
    </source>
</evidence>
<dbReference type="RefSeq" id="YP_009204202.1">
    <property type="nucleotide sequence ID" value="NC_028861.1"/>
</dbReference>
<keyword evidence="2" id="KW-1185">Reference proteome</keyword>
<sequence>MGRLRIPISDDRKIRKQTTQACQQVGAAIAVAAGQMAGGQYGVEVSQGTDRPRVNVFAEDGPAIAAEKGATPPLQRAALAAEKM</sequence>